<accession>A0ABR0VVR5</accession>
<feature type="compositionally biased region" description="Low complexity" evidence="1">
    <location>
        <begin position="95"/>
        <end position="106"/>
    </location>
</feature>
<keyword evidence="3" id="KW-1185">Reference proteome</keyword>
<proteinExistence type="predicted"/>
<feature type="compositionally biased region" description="Basic residues" evidence="1">
    <location>
        <begin position="78"/>
        <end position="89"/>
    </location>
</feature>
<dbReference type="Pfam" id="PF14223">
    <property type="entry name" value="Retrotran_gag_2"/>
    <property type="match status" value="1"/>
</dbReference>
<evidence type="ECO:0000256" key="1">
    <source>
        <dbReference type="SAM" id="MobiDB-lite"/>
    </source>
</evidence>
<dbReference type="EMBL" id="JABTTQ020000427">
    <property type="protein sequence ID" value="KAK6139397.1"/>
    <property type="molecule type" value="Genomic_DNA"/>
</dbReference>
<reference evidence="2 3" key="1">
    <citation type="journal article" date="2021" name="Comput. Struct. Biotechnol. J.">
        <title>De novo genome assembly of the potent medicinal plant Rehmannia glutinosa using nanopore technology.</title>
        <authorList>
            <person name="Ma L."/>
            <person name="Dong C."/>
            <person name="Song C."/>
            <person name="Wang X."/>
            <person name="Zheng X."/>
            <person name="Niu Y."/>
            <person name="Chen S."/>
            <person name="Feng W."/>
        </authorList>
    </citation>
    <scope>NUCLEOTIDE SEQUENCE [LARGE SCALE GENOMIC DNA]</scope>
    <source>
        <strain evidence="2">DH-2019</strain>
    </source>
</reference>
<name>A0ABR0VVR5_REHGL</name>
<dbReference type="Proteomes" id="UP001318860">
    <property type="component" value="Unassembled WGS sequence"/>
</dbReference>
<comment type="caution">
    <text evidence="2">The sequence shown here is derived from an EMBL/GenBank/DDBJ whole genome shotgun (WGS) entry which is preliminary data.</text>
</comment>
<sequence>MEMSHTASKLRALKLELSEDLLVHLVLISLPGQFNQFKVSYNCQKETWSLNELISHCVQEEERLKQDKTESANIASTSKHKGKGLKRKKDKEAAKTTPQKKQQKAPTATGLFFPWSEGHVKSDCTNYHAWRLKKGMLLNLVCSRG</sequence>
<gene>
    <name evidence="2" type="ORF">DH2020_026861</name>
</gene>
<evidence type="ECO:0000313" key="2">
    <source>
        <dbReference type="EMBL" id="KAK6139397.1"/>
    </source>
</evidence>
<organism evidence="2 3">
    <name type="scientific">Rehmannia glutinosa</name>
    <name type="common">Chinese foxglove</name>
    <dbReference type="NCBI Taxonomy" id="99300"/>
    <lineage>
        <taxon>Eukaryota</taxon>
        <taxon>Viridiplantae</taxon>
        <taxon>Streptophyta</taxon>
        <taxon>Embryophyta</taxon>
        <taxon>Tracheophyta</taxon>
        <taxon>Spermatophyta</taxon>
        <taxon>Magnoliopsida</taxon>
        <taxon>eudicotyledons</taxon>
        <taxon>Gunneridae</taxon>
        <taxon>Pentapetalae</taxon>
        <taxon>asterids</taxon>
        <taxon>lamiids</taxon>
        <taxon>Lamiales</taxon>
        <taxon>Orobanchaceae</taxon>
        <taxon>Rehmannieae</taxon>
        <taxon>Rehmannia</taxon>
    </lineage>
</organism>
<evidence type="ECO:0000313" key="3">
    <source>
        <dbReference type="Proteomes" id="UP001318860"/>
    </source>
</evidence>
<protein>
    <submittedName>
        <fullName evidence="2">Uncharacterized protein</fullName>
    </submittedName>
</protein>
<feature type="region of interest" description="Disordered" evidence="1">
    <location>
        <begin position="65"/>
        <end position="106"/>
    </location>
</feature>